<dbReference type="AlphaFoldDB" id="A0A1L9NVA4"/>
<evidence type="ECO:0000256" key="1">
    <source>
        <dbReference type="SAM" id="MobiDB-lite"/>
    </source>
</evidence>
<dbReference type="STRING" id="696762.PFRI_26630"/>
<sequence length="147" mass="15920">MQTVTLKLPDVMLQAAQKLAIQNDVTVGQIVRDLLVREVHNTNRAKTSGRTDEELLASLQTLLASDMGAATSWDDLERRLQANGYNLRPAGGGLTLHRTSNGERLCKASELGFAYGALVRRFGEAMPGHPHGVMPGDLPPETSLSLM</sequence>
<gene>
    <name evidence="2" type="ORF">PFRI_26630</name>
</gene>
<evidence type="ECO:0000313" key="3">
    <source>
        <dbReference type="Proteomes" id="UP000184514"/>
    </source>
</evidence>
<protein>
    <submittedName>
        <fullName evidence="2">Uncharacterized protein</fullName>
    </submittedName>
</protein>
<accession>A0A1L9NVA4</accession>
<organism evidence="2 3">
    <name type="scientific">Planktotalea frisia</name>
    <dbReference type="NCBI Taxonomy" id="696762"/>
    <lineage>
        <taxon>Bacteria</taxon>
        <taxon>Pseudomonadati</taxon>
        <taxon>Pseudomonadota</taxon>
        <taxon>Alphaproteobacteria</taxon>
        <taxon>Rhodobacterales</taxon>
        <taxon>Paracoccaceae</taxon>
        <taxon>Planktotalea</taxon>
    </lineage>
</organism>
<evidence type="ECO:0000313" key="2">
    <source>
        <dbReference type="EMBL" id="OJI93084.1"/>
    </source>
</evidence>
<feature type="region of interest" description="Disordered" evidence="1">
    <location>
        <begin position="128"/>
        <end position="147"/>
    </location>
</feature>
<comment type="caution">
    <text evidence="2">The sequence shown here is derived from an EMBL/GenBank/DDBJ whole genome shotgun (WGS) entry which is preliminary data.</text>
</comment>
<reference evidence="2 3" key="1">
    <citation type="submission" date="2016-10" db="EMBL/GenBank/DDBJ databases">
        <title>Genome sequence of Planktotalea frisia SH6-1.</title>
        <authorList>
            <person name="Poehlein A."/>
            <person name="Bakenhus I."/>
            <person name="Voget S."/>
            <person name="Brinkhoff T."/>
            <person name="Simon M."/>
        </authorList>
    </citation>
    <scope>NUCLEOTIDE SEQUENCE [LARGE SCALE GENOMIC DNA]</scope>
    <source>
        <strain evidence="2 3">SH6-1</strain>
    </source>
</reference>
<keyword evidence="3" id="KW-1185">Reference proteome</keyword>
<dbReference type="Proteomes" id="UP000184514">
    <property type="component" value="Unassembled WGS sequence"/>
</dbReference>
<dbReference type="EMBL" id="MLCB01000156">
    <property type="protein sequence ID" value="OJI93084.1"/>
    <property type="molecule type" value="Genomic_DNA"/>
</dbReference>
<proteinExistence type="predicted"/>
<name>A0A1L9NVA4_9RHOB</name>